<accession>A0A0R1W3G5</accession>
<dbReference type="STRING" id="1423807.FD16_GL000310"/>
<dbReference type="AlphaFoldDB" id="A0A0R1W3G5"/>
<dbReference type="PATRIC" id="fig|1423807.3.peg.313"/>
<evidence type="ECO:0000313" key="3">
    <source>
        <dbReference type="Proteomes" id="UP000051820"/>
    </source>
</evidence>
<reference evidence="2 3" key="1">
    <citation type="journal article" date="2015" name="Genome Announc.">
        <title>Expanding the biotechnology potential of lactobacilli through comparative genomics of 213 strains and associated genera.</title>
        <authorList>
            <person name="Sun Z."/>
            <person name="Harris H.M."/>
            <person name="McCann A."/>
            <person name="Guo C."/>
            <person name="Argimon S."/>
            <person name="Zhang W."/>
            <person name="Yang X."/>
            <person name="Jeffery I.B."/>
            <person name="Cooney J.C."/>
            <person name="Kagawa T.F."/>
            <person name="Liu W."/>
            <person name="Song Y."/>
            <person name="Salvetti E."/>
            <person name="Wrobel A."/>
            <person name="Rasinkangas P."/>
            <person name="Parkhill J."/>
            <person name="Rea M.C."/>
            <person name="O'Sullivan O."/>
            <person name="Ritari J."/>
            <person name="Douillard F.P."/>
            <person name="Paul Ross R."/>
            <person name="Yang R."/>
            <person name="Briner A.E."/>
            <person name="Felis G.E."/>
            <person name="de Vos W.M."/>
            <person name="Barrangou R."/>
            <person name="Klaenhammer T.R."/>
            <person name="Caufield P.W."/>
            <person name="Cui Y."/>
            <person name="Zhang H."/>
            <person name="O'Toole P.W."/>
        </authorList>
    </citation>
    <scope>NUCLEOTIDE SEQUENCE [LARGE SCALE GENOMIC DNA]</scope>
    <source>
        <strain evidence="2 3">DSM 5007</strain>
    </source>
</reference>
<dbReference type="Pfam" id="PF11151">
    <property type="entry name" value="DUF2929"/>
    <property type="match status" value="1"/>
</dbReference>
<feature type="transmembrane region" description="Helical" evidence="1">
    <location>
        <begin position="38"/>
        <end position="56"/>
    </location>
</feature>
<sequence>MRYIVQNLVAAFWALLLGEILGYIGSQLDILTIQPLEMGIIAVVVALVGANCFYYLTHSAELKED</sequence>
<keyword evidence="1" id="KW-0812">Transmembrane</keyword>
<protein>
    <submittedName>
        <fullName evidence="2">Uncharacterized protein</fullName>
    </submittedName>
</protein>
<dbReference type="OrthoDB" id="2300224at2"/>
<keyword evidence="1" id="KW-0472">Membrane</keyword>
<evidence type="ECO:0000313" key="2">
    <source>
        <dbReference type="EMBL" id="KRM12098.1"/>
    </source>
</evidence>
<name>A0A0R1W3G5_9LACO</name>
<dbReference type="EMBL" id="AZGF01000011">
    <property type="protein sequence ID" value="KRM12098.1"/>
    <property type="molecule type" value="Genomic_DNA"/>
</dbReference>
<evidence type="ECO:0000256" key="1">
    <source>
        <dbReference type="SAM" id="Phobius"/>
    </source>
</evidence>
<keyword evidence="1" id="KW-1133">Transmembrane helix</keyword>
<dbReference type="RefSeq" id="WP_010622219.1">
    <property type="nucleotide sequence ID" value="NZ_AZGF01000011.1"/>
</dbReference>
<dbReference type="InterPro" id="IPR021324">
    <property type="entry name" value="DUF2929"/>
</dbReference>
<keyword evidence="3" id="KW-1185">Reference proteome</keyword>
<comment type="caution">
    <text evidence="2">The sequence shown here is derived from an EMBL/GenBank/DDBJ whole genome shotgun (WGS) entry which is preliminary data.</text>
</comment>
<organism evidence="2 3">
    <name type="scientific">Paucilactobacillus suebicus DSM 5007 = KCTC 3549</name>
    <dbReference type="NCBI Taxonomy" id="1423807"/>
    <lineage>
        <taxon>Bacteria</taxon>
        <taxon>Bacillati</taxon>
        <taxon>Bacillota</taxon>
        <taxon>Bacilli</taxon>
        <taxon>Lactobacillales</taxon>
        <taxon>Lactobacillaceae</taxon>
        <taxon>Paucilactobacillus</taxon>
    </lineage>
</organism>
<gene>
    <name evidence="2" type="ORF">FD16_GL000310</name>
</gene>
<dbReference type="Proteomes" id="UP000051820">
    <property type="component" value="Unassembled WGS sequence"/>
</dbReference>
<proteinExistence type="predicted"/>